<dbReference type="Proteomes" id="UP000821866">
    <property type="component" value="Chromosome 3"/>
</dbReference>
<sequence length="338" mass="38318">MVDTEVSFRRLPRFPSGRGSGEGASVETNDSSTLRLTGHPHARFVVSLEETAARVNEKAFLQMDNIPDPERLRRLQELEQSLLDHTSEIHVDGLLMRKAVASISACRMKPDDFKVIKTIGRGAFGEVQLVRHKWTKRVYAMKLLSKFEMMKRSDSAFFWEERFIMAHARSQWIVQLHQAFQDDRPPLHGHGLHARRRPGQPDEQLRRARALGPLLLRTGGARSGHRSLHGIRPQDGLVRSDTAVGTPDYISPEVLKSQGGEGCYGRECDWWSVGVFLYEMLVGDTPFYADSLVGTYGKIMDHANSLSFPEDVEVSPHARRLICSFLTDRYRIVFECSS</sequence>
<dbReference type="GO" id="GO:0031032">
    <property type="term" value="P:actomyosin structure organization"/>
    <property type="evidence" value="ECO:0007669"/>
    <property type="project" value="TreeGrafter"/>
</dbReference>
<accession>A0A9J6EDH2</accession>
<dbReference type="InterPro" id="IPR011009">
    <property type="entry name" value="Kinase-like_dom_sf"/>
</dbReference>
<reference evidence="4" key="2">
    <citation type="submission" date="2021-09" db="EMBL/GenBank/DDBJ databases">
        <authorList>
            <person name="Jia N."/>
            <person name="Wang J."/>
            <person name="Shi W."/>
            <person name="Du L."/>
            <person name="Sun Y."/>
            <person name="Zhan W."/>
            <person name="Jiang J."/>
            <person name="Wang Q."/>
            <person name="Zhang B."/>
            <person name="Ji P."/>
            <person name="Sakyi L.B."/>
            <person name="Cui X."/>
            <person name="Yuan T."/>
            <person name="Jiang B."/>
            <person name="Yang W."/>
            <person name="Lam T.T.-Y."/>
            <person name="Chang Q."/>
            <person name="Ding S."/>
            <person name="Wang X."/>
            <person name="Zhu J."/>
            <person name="Ruan X."/>
            <person name="Zhao L."/>
            <person name="Wei J."/>
            <person name="Que T."/>
            <person name="Du C."/>
            <person name="Cheng J."/>
            <person name="Dai P."/>
            <person name="Han X."/>
            <person name="Huang E."/>
            <person name="Gao Y."/>
            <person name="Liu J."/>
            <person name="Shao H."/>
            <person name="Ye R."/>
            <person name="Li L."/>
            <person name="Wei W."/>
            <person name="Wang X."/>
            <person name="Wang C."/>
            <person name="Huo Q."/>
            <person name="Li W."/>
            <person name="Guo W."/>
            <person name="Chen H."/>
            <person name="Chen S."/>
            <person name="Zhou L."/>
            <person name="Zhou L."/>
            <person name="Ni X."/>
            <person name="Tian J."/>
            <person name="Zhou Y."/>
            <person name="Sheng Y."/>
            <person name="Liu T."/>
            <person name="Pan Y."/>
            <person name="Xia L."/>
            <person name="Li J."/>
            <person name="Zhao F."/>
            <person name="Cao W."/>
        </authorList>
    </citation>
    <scope>NUCLEOTIDE SEQUENCE</scope>
    <source>
        <strain evidence="4">Rmic-2018</strain>
        <tissue evidence="4">Larvae</tissue>
    </source>
</reference>
<dbReference type="SUPFAM" id="SSF56112">
    <property type="entry name" value="Protein kinase-like (PK-like)"/>
    <property type="match status" value="1"/>
</dbReference>
<organism evidence="4 5">
    <name type="scientific">Rhipicephalus microplus</name>
    <name type="common">Cattle tick</name>
    <name type="synonym">Boophilus microplus</name>
    <dbReference type="NCBI Taxonomy" id="6941"/>
    <lineage>
        <taxon>Eukaryota</taxon>
        <taxon>Metazoa</taxon>
        <taxon>Ecdysozoa</taxon>
        <taxon>Arthropoda</taxon>
        <taxon>Chelicerata</taxon>
        <taxon>Arachnida</taxon>
        <taxon>Acari</taxon>
        <taxon>Parasitiformes</taxon>
        <taxon>Ixodida</taxon>
        <taxon>Ixodoidea</taxon>
        <taxon>Ixodidae</taxon>
        <taxon>Rhipicephalinae</taxon>
        <taxon>Rhipicephalus</taxon>
        <taxon>Boophilus</taxon>
    </lineage>
</organism>
<dbReference type="GO" id="GO:0005524">
    <property type="term" value="F:ATP binding"/>
    <property type="evidence" value="ECO:0007669"/>
    <property type="project" value="UniProtKB-UniRule"/>
</dbReference>
<dbReference type="GO" id="GO:0007266">
    <property type="term" value="P:Rho protein signal transduction"/>
    <property type="evidence" value="ECO:0007669"/>
    <property type="project" value="TreeGrafter"/>
</dbReference>
<dbReference type="Pfam" id="PF00069">
    <property type="entry name" value="Pkinase"/>
    <property type="match status" value="2"/>
</dbReference>
<dbReference type="VEuPathDB" id="VectorBase:LOC119163210"/>
<name>A0A9J6EDH2_RHIMP</name>
<dbReference type="PANTHER" id="PTHR22988">
    <property type="entry name" value="MYOTONIC DYSTROPHY S/T KINASE-RELATED"/>
    <property type="match status" value="1"/>
</dbReference>
<dbReference type="GO" id="GO:1901888">
    <property type="term" value="P:regulation of cell junction assembly"/>
    <property type="evidence" value="ECO:0007669"/>
    <property type="project" value="TreeGrafter"/>
</dbReference>
<evidence type="ECO:0000313" key="4">
    <source>
        <dbReference type="EMBL" id="KAH8032149.1"/>
    </source>
</evidence>
<dbReference type="GO" id="GO:0005856">
    <property type="term" value="C:cytoskeleton"/>
    <property type="evidence" value="ECO:0007669"/>
    <property type="project" value="TreeGrafter"/>
</dbReference>
<keyword evidence="1" id="KW-0067">ATP-binding</keyword>
<dbReference type="Gene3D" id="3.30.200.20">
    <property type="entry name" value="Phosphorylase Kinase, domain 1"/>
    <property type="match status" value="1"/>
</dbReference>
<dbReference type="GO" id="GO:0030866">
    <property type="term" value="P:cortical actin cytoskeleton organization"/>
    <property type="evidence" value="ECO:0007669"/>
    <property type="project" value="TreeGrafter"/>
</dbReference>
<evidence type="ECO:0000313" key="5">
    <source>
        <dbReference type="Proteomes" id="UP000821866"/>
    </source>
</evidence>
<dbReference type="SMART" id="SM00220">
    <property type="entry name" value="S_TKc"/>
    <property type="match status" value="1"/>
</dbReference>
<gene>
    <name evidence="4" type="ORF">HPB51_023293</name>
</gene>
<keyword evidence="5" id="KW-1185">Reference proteome</keyword>
<evidence type="ECO:0000259" key="3">
    <source>
        <dbReference type="PROSITE" id="PS50011"/>
    </source>
</evidence>
<evidence type="ECO:0000256" key="1">
    <source>
        <dbReference type="PROSITE-ProRule" id="PRU10141"/>
    </source>
</evidence>
<dbReference type="InterPro" id="IPR000719">
    <property type="entry name" value="Prot_kinase_dom"/>
</dbReference>
<feature type="binding site" evidence="1">
    <location>
        <position position="142"/>
    </location>
    <ligand>
        <name>ATP</name>
        <dbReference type="ChEBI" id="CHEBI:30616"/>
    </ligand>
</feature>
<dbReference type="InterPro" id="IPR017441">
    <property type="entry name" value="Protein_kinase_ATP_BS"/>
</dbReference>
<comment type="caution">
    <text evidence="4">The sequence shown here is derived from an EMBL/GenBank/DDBJ whole genome shotgun (WGS) entry which is preliminary data.</text>
</comment>
<protein>
    <recommendedName>
        <fullName evidence="3">Protein kinase domain-containing protein</fullName>
    </recommendedName>
</protein>
<dbReference type="AlphaFoldDB" id="A0A9J6EDH2"/>
<dbReference type="PANTHER" id="PTHR22988:SF73">
    <property type="entry name" value="RHO-ASSOCIATED PROTEIN KINASE"/>
    <property type="match status" value="1"/>
</dbReference>
<dbReference type="GO" id="GO:0005737">
    <property type="term" value="C:cytoplasm"/>
    <property type="evidence" value="ECO:0007669"/>
    <property type="project" value="TreeGrafter"/>
</dbReference>
<feature type="region of interest" description="Disordered" evidence="2">
    <location>
        <begin position="1"/>
        <end position="33"/>
    </location>
</feature>
<dbReference type="GO" id="GO:0072518">
    <property type="term" value="F:Rho-dependent protein serine/threonine kinase activity"/>
    <property type="evidence" value="ECO:0007669"/>
    <property type="project" value="TreeGrafter"/>
</dbReference>
<dbReference type="PROSITE" id="PS50011">
    <property type="entry name" value="PROTEIN_KINASE_DOM"/>
    <property type="match status" value="1"/>
</dbReference>
<dbReference type="EMBL" id="JABSTU010000005">
    <property type="protein sequence ID" value="KAH8032149.1"/>
    <property type="molecule type" value="Genomic_DNA"/>
</dbReference>
<dbReference type="Gene3D" id="1.10.510.10">
    <property type="entry name" value="Transferase(Phosphotransferase) domain 1"/>
    <property type="match status" value="1"/>
</dbReference>
<evidence type="ECO:0000256" key="2">
    <source>
        <dbReference type="SAM" id="MobiDB-lite"/>
    </source>
</evidence>
<dbReference type="GO" id="GO:0048598">
    <property type="term" value="P:embryonic morphogenesis"/>
    <property type="evidence" value="ECO:0007669"/>
    <property type="project" value="TreeGrafter"/>
</dbReference>
<reference evidence="4" key="1">
    <citation type="journal article" date="2020" name="Cell">
        <title>Large-Scale Comparative Analyses of Tick Genomes Elucidate Their Genetic Diversity and Vector Capacities.</title>
        <authorList>
            <consortium name="Tick Genome and Microbiome Consortium (TIGMIC)"/>
            <person name="Jia N."/>
            <person name="Wang J."/>
            <person name="Shi W."/>
            <person name="Du L."/>
            <person name="Sun Y."/>
            <person name="Zhan W."/>
            <person name="Jiang J.F."/>
            <person name="Wang Q."/>
            <person name="Zhang B."/>
            <person name="Ji P."/>
            <person name="Bell-Sakyi L."/>
            <person name="Cui X.M."/>
            <person name="Yuan T.T."/>
            <person name="Jiang B.G."/>
            <person name="Yang W.F."/>
            <person name="Lam T.T."/>
            <person name="Chang Q.C."/>
            <person name="Ding S.J."/>
            <person name="Wang X.J."/>
            <person name="Zhu J.G."/>
            <person name="Ruan X.D."/>
            <person name="Zhao L."/>
            <person name="Wei J.T."/>
            <person name="Ye R.Z."/>
            <person name="Que T.C."/>
            <person name="Du C.H."/>
            <person name="Zhou Y.H."/>
            <person name="Cheng J.X."/>
            <person name="Dai P.F."/>
            <person name="Guo W.B."/>
            <person name="Han X.H."/>
            <person name="Huang E.J."/>
            <person name="Li L.F."/>
            <person name="Wei W."/>
            <person name="Gao Y.C."/>
            <person name="Liu J.Z."/>
            <person name="Shao H.Z."/>
            <person name="Wang X."/>
            <person name="Wang C.C."/>
            <person name="Yang T.C."/>
            <person name="Huo Q.B."/>
            <person name="Li W."/>
            <person name="Chen H.Y."/>
            <person name="Chen S.E."/>
            <person name="Zhou L.G."/>
            <person name="Ni X.B."/>
            <person name="Tian J.H."/>
            <person name="Sheng Y."/>
            <person name="Liu T."/>
            <person name="Pan Y.S."/>
            <person name="Xia L.Y."/>
            <person name="Li J."/>
            <person name="Zhao F."/>
            <person name="Cao W.C."/>
        </authorList>
    </citation>
    <scope>NUCLEOTIDE SEQUENCE</scope>
    <source>
        <strain evidence="4">Rmic-2018</strain>
    </source>
</reference>
<feature type="domain" description="Protein kinase" evidence="3">
    <location>
        <begin position="14"/>
        <end position="338"/>
    </location>
</feature>
<dbReference type="InterPro" id="IPR050839">
    <property type="entry name" value="Rho-assoc_Ser/Thr_Kinase"/>
</dbReference>
<dbReference type="GO" id="GO:0000281">
    <property type="term" value="P:mitotic cytokinesis"/>
    <property type="evidence" value="ECO:0007669"/>
    <property type="project" value="TreeGrafter"/>
</dbReference>
<proteinExistence type="predicted"/>
<keyword evidence="1" id="KW-0547">Nucleotide-binding</keyword>
<dbReference type="PROSITE" id="PS00107">
    <property type="entry name" value="PROTEIN_KINASE_ATP"/>
    <property type="match status" value="1"/>
</dbReference>